<evidence type="ECO:0000313" key="6">
    <source>
        <dbReference type="Proteomes" id="UP000183508"/>
    </source>
</evidence>
<dbReference type="Gene3D" id="3.30.1360.20">
    <property type="entry name" value="Transcriptional coactivator/pterin dehydratase"/>
    <property type="match status" value="1"/>
</dbReference>
<dbReference type="OrthoDB" id="9800108at2"/>
<dbReference type="PANTHER" id="PTHR12599">
    <property type="entry name" value="PTERIN-4-ALPHA-CARBINOLAMINE DEHYDRATASE"/>
    <property type="match status" value="1"/>
</dbReference>
<dbReference type="InterPro" id="IPR036428">
    <property type="entry name" value="PCD_sf"/>
</dbReference>
<organism evidence="5 6">
    <name type="scientific">Alicyclobacillus macrosporangiidus</name>
    <dbReference type="NCBI Taxonomy" id="392015"/>
    <lineage>
        <taxon>Bacteria</taxon>
        <taxon>Bacillati</taxon>
        <taxon>Bacillota</taxon>
        <taxon>Bacilli</taxon>
        <taxon>Bacillales</taxon>
        <taxon>Alicyclobacillaceae</taxon>
        <taxon>Alicyclobacillus</taxon>
    </lineage>
</organism>
<dbReference type="EMBL" id="FPBV01000006">
    <property type="protein sequence ID" value="SFU72282.1"/>
    <property type="molecule type" value="Genomic_DNA"/>
</dbReference>
<evidence type="ECO:0000256" key="4">
    <source>
        <dbReference type="HAMAP-Rule" id="MF_00434"/>
    </source>
</evidence>
<dbReference type="GO" id="GO:0008124">
    <property type="term" value="F:4-alpha-hydroxytetrahydrobiopterin dehydratase activity"/>
    <property type="evidence" value="ECO:0007669"/>
    <property type="project" value="UniProtKB-UniRule"/>
</dbReference>
<dbReference type="RefSeq" id="WP_074951187.1">
    <property type="nucleotide sequence ID" value="NZ_FPBV01000006.1"/>
</dbReference>
<dbReference type="PANTHER" id="PTHR12599:SF0">
    <property type="entry name" value="PTERIN-4-ALPHA-CARBINOLAMINE DEHYDRATASE"/>
    <property type="match status" value="1"/>
</dbReference>
<name>A0A1I7IHA0_9BACL</name>
<keyword evidence="6" id="KW-1185">Reference proteome</keyword>
<dbReference type="eggNOG" id="COG2154">
    <property type="taxonomic scope" value="Bacteria"/>
</dbReference>
<evidence type="ECO:0000256" key="3">
    <source>
        <dbReference type="ARBA" id="ARBA00023239"/>
    </source>
</evidence>
<sequence length="99" mass="11372">MAERLTDDEIQAALAKVPEWRLEEKTIWRRYRFPSFMEAVGFVNRVAEVAERRNHHPFISLDYKVVTLRLTSWHAGGLTQADFDEAAEFDALYGSAGQA</sequence>
<dbReference type="HAMAP" id="MF_00434">
    <property type="entry name" value="Pterin_4_alpha"/>
    <property type="match status" value="1"/>
</dbReference>
<evidence type="ECO:0000256" key="2">
    <source>
        <dbReference type="ARBA" id="ARBA00006472"/>
    </source>
</evidence>
<comment type="similarity">
    <text evidence="2 4">Belongs to the pterin-4-alpha-carbinolamine dehydratase family.</text>
</comment>
<dbReference type="GO" id="GO:0006729">
    <property type="term" value="P:tetrahydrobiopterin biosynthetic process"/>
    <property type="evidence" value="ECO:0007669"/>
    <property type="project" value="InterPro"/>
</dbReference>
<dbReference type="InterPro" id="IPR001533">
    <property type="entry name" value="Pterin_deHydtase"/>
</dbReference>
<dbReference type="Pfam" id="PF01329">
    <property type="entry name" value="Pterin_4a"/>
    <property type="match status" value="1"/>
</dbReference>
<evidence type="ECO:0000256" key="1">
    <source>
        <dbReference type="ARBA" id="ARBA00001554"/>
    </source>
</evidence>
<comment type="catalytic activity">
    <reaction evidence="1 4">
        <text>(4aS,6R)-4a-hydroxy-L-erythro-5,6,7,8-tetrahydrobiopterin = (6R)-L-erythro-6,7-dihydrobiopterin + H2O</text>
        <dbReference type="Rhea" id="RHEA:11920"/>
        <dbReference type="ChEBI" id="CHEBI:15377"/>
        <dbReference type="ChEBI" id="CHEBI:15642"/>
        <dbReference type="ChEBI" id="CHEBI:43120"/>
        <dbReference type="EC" id="4.2.1.96"/>
    </reaction>
</comment>
<protein>
    <recommendedName>
        <fullName evidence="4">Putative pterin-4-alpha-carbinolamine dehydratase</fullName>
        <shortName evidence="4">PHS</shortName>
        <ecNumber evidence="4">4.2.1.96</ecNumber>
    </recommendedName>
    <alternativeName>
        <fullName evidence="4">4-alpha-hydroxy-tetrahydropterin dehydratase</fullName>
    </alternativeName>
    <alternativeName>
        <fullName evidence="4">Pterin carbinolamine dehydratase</fullName>
        <shortName evidence="4">PCD</shortName>
    </alternativeName>
</protein>
<dbReference type="EC" id="4.2.1.96" evidence="4"/>
<dbReference type="SUPFAM" id="SSF55248">
    <property type="entry name" value="PCD-like"/>
    <property type="match status" value="1"/>
</dbReference>
<dbReference type="NCBIfam" id="NF002017">
    <property type="entry name" value="PRK00823.1-2"/>
    <property type="match status" value="1"/>
</dbReference>
<gene>
    <name evidence="5" type="ORF">SAMN05421543_106219</name>
</gene>
<dbReference type="AlphaFoldDB" id="A0A1I7IHA0"/>
<reference evidence="6" key="1">
    <citation type="submission" date="2016-10" db="EMBL/GenBank/DDBJ databases">
        <authorList>
            <person name="Varghese N."/>
        </authorList>
    </citation>
    <scope>NUCLEOTIDE SEQUENCE [LARGE SCALE GENOMIC DNA]</scope>
    <source>
        <strain evidence="6">DSM 17980</strain>
    </source>
</reference>
<keyword evidence="3 4" id="KW-0456">Lyase</keyword>
<dbReference type="CDD" id="cd00488">
    <property type="entry name" value="PCD_DCoH"/>
    <property type="match status" value="1"/>
</dbReference>
<evidence type="ECO:0000313" key="5">
    <source>
        <dbReference type="EMBL" id="SFU72282.1"/>
    </source>
</evidence>
<accession>A0A1I7IHA0</accession>
<proteinExistence type="inferred from homology"/>
<dbReference type="STRING" id="392015.SAMN05421543_106219"/>
<dbReference type="Proteomes" id="UP000183508">
    <property type="component" value="Unassembled WGS sequence"/>
</dbReference>